<dbReference type="EMBL" id="JAGIZB010000003">
    <property type="protein sequence ID" value="MBP0444100.1"/>
    <property type="molecule type" value="Genomic_DNA"/>
</dbReference>
<dbReference type="SUPFAM" id="SSF51905">
    <property type="entry name" value="FAD/NAD(P)-binding domain"/>
    <property type="match status" value="1"/>
</dbReference>
<dbReference type="Gene3D" id="3.50.50.60">
    <property type="entry name" value="FAD/NAD(P)-binding domain"/>
    <property type="match status" value="1"/>
</dbReference>
<dbReference type="PANTHER" id="PTHR13847:SF281">
    <property type="entry name" value="FAD DEPENDENT OXIDOREDUCTASE DOMAIN-CONTAINING PROTEIN"/>
    <property type="match status" value="1"/>
</dbReference>
<dbReference type="InterPro" id="IPR036188">
    <property type="entry name" value="FAD/NAD-bd_sf"/>
</dbReference>
<name>A0ABS4AC19_9PROT</name>
<dbReference type="RefSeq" id="WP_209378317.1">
    <property type="nucleotide sequence ID" value="NZ_JAGIZB010000003.1"/>
</dbReference>
<evidence type="ECO:0000313" key="4">
    <source>
        <dbReference type="Proteomes" id="UP000681594"/>
    </source>
</evidence>
<protein>
    <submittedName>
        <fullName evidence="3">FAD-binding oxidoreductase</fullName>
    </submittedName>
</protein>
<evidence type="ECO:0000259" key="2">
    <source>
        <dbReference type="Pfam" id="PF01266"/>
    </source>
</evidence>
<gene>
    <name evidence="3" type="ORF">J8J14_04850</name>
</gene>
<dbReference type="Proteomes" id="UP000681594">
    <property type="component" value="Unassembled WGS sequence"/>
</dbReference>
<proteinExistence type="predicted"/>
<accession>A0ABS4AC19</accession>
<dbReference type="PANTHER" id="PTHR13847">
    <property type="entry name" value="SARCOSINE DEHYDROGENASE-RELATED"/>
    <property type="match status" value="1"/>
</dbReference>
<dbReference type="Gene3D" id="3.30.9.10">
    <property type="entry name" value="D-Amino Acid Oxidase, subunit A, domain 2"/>
    <property type="match status" value="1"/>
</dbReference>
<comment type="caution">
    <text evidence="3">The sequence shown here is derived from an EMBL/GenBank/DDBJ whole genome shotgun (WGS) entry which is preliminary data.</text>
</comment>
<evidence type="ECO:0000256" key="1">
    <source>
        <dbReference type="ARBA" id="ARBA00023002"/>
    </source>
</evidence>
<dbReference type="InterPro" id="IPR006076">
    <property type="entry name" value="FAD-dep_OxRdtase"/>
</dbReference>
<organism evidence="3 4">
    <name type="scientific">Pararoseomonas baculiformis</name>
    <dbReference type="NCBI Taxonomy" id="2820812"/>
    <lineage>
        <taxon>Bacteria</taxon>
        <taxon>Pseudomonadati</taxon>
        <taxon>Pseudomonadota</taxon>
        <taxon>Alphaproteobacteria</taxon>
        <taxon>Acetobacterales</taxon>
        <taxon>Acetobacteraceae</taxon>
        <taxon>Pararoseomonas</taxon>
    </lineage>
</organism>
<feature type="domain" description="FAD dependent oxidoreductase" evidence="2">
    <location>
        <begin position="30"/>
        <end position="382"/>
    </location>
</feature>
<keyword evidence="1" id="KW-0560">Oxidoreductase</keyword>
<dbReference type="Pfam" id="PF01266">
    <property type="entry name" value="DAO"/>
    <property type="match status" value="1"/>
</dbReference>
<sequence length="429" mass="45192">MTALPPSLYADVTPAGPGAAPLRPGATAEVAVIGGGFTGLSVALHLAEAGRDVALLEAHEPGWGASGRNGGQVNPGLKLDPDAIEARFGPATGAALIELSYGAPQALFDTIARHQIRCDARQQGTLRAARGDVAARAVHESATQCITRGMPVEWLDRAAMRSLTGSSEYAGGLIDRRGGDVNPLALARGLARAAANAGARLHFPARATGLRREGGAWHVQTENGDVLRAEQVVLGTNGYSDGLWPGLSRSVVPVFSSIVATKPLPDALAAAVLPQRCSAYEAGIVTMYYRVDQENRLVLGGRGPQRAIRSPDQVRYLIHHAERLWPGLRGTAEWTHGWNGQLAMTADHLPHVHRPAPGLVAMLGYNGRGVALANALGKALARELSGGDPVPQPDQPIRAIPFQRFWRLGVTAGMLAGRARDAIDRRGQA</sequence>
<keyword evidence="4" id="KW-1185">Reference proteome</keyword>
<reference evidence="3 4" key="1">
    <citation type="submission" date="2021-03" db="EMBL/GenBank/DDBJ databases">
        <authorList>
            <person name="So Y."/>
        </authorList>
    </citation>
    <scope>NUCLEOTIDE SEQUENCE [LARGE SCALE GENOMIC DNA]</scope>
    <source>
        <strain evidence="3 4">SSH11</strain>
    </source>
</reference>
<evidence type="ECO:0000313" key="3">
    <source>
        <dbReference type="EMBL" id="MBP0444100.1"/>
    </source>
</evidence>